<evidence type="ECO:0000259" key="1">
    <source>
        <dbReference type="Pfam" id="PF14759"/>
    </source>
</evidence>
<sequence length="59" mass="6915">MSIFHFRDYVCVGVETVNRLRDHLSGRRFLASERVTKRQLQNVAFDRRALLEALPAQAR</sequence>
<evidence type="ECO:0000313" key="3">
    <source>
        <dbReference type="Proteomes" id="UP000290174"/>
    </source>
</evidence>
<evidence type="ECO:0000313" key="2">
    <source>
        <dbReference type="EMBL" id="RXG83622.1"/>
    </source>
</evidence>
<gene>
    <name evidence="2" type="ORF">EAS61_41635</name>
</gene>
<dbReference type="InterPro" id="IPR028202">
    <property type="entry name" value="Reductase_C"/>
</dbReference>
<protein>
    <recommendedName>
        <fullName evidence="1">Reductase C-terminal domain-containing protein</fullName>
    </recommendedName>
</protein>
<proteinExistence type="predicted"/>
<accession>A0A4Q0Q3M5</accession>
<organism evidence="2 3">
    <name type="scientific">Bradyrhizobium zhanjiangense</name>
    <dbReference type="NCBI Taxonomy" id="1325107"/>
    <lineage>
        <taxon>Bacteria</taxon>
        <taxon>Pseudomonadati</taxon>
        <taxon>Pseudomonadota</taxon>
        <taxon>Alphaproteobacteria</taxon>
        <taxon>Hyphomicrobiales</taxon>
        <taxon>Nitrobacteraceae</taxon>
        <taxon>Bradyrhizobium</taxon>
    </lineage>
</organism>
<dbReference type="InterPro" id="IPR016156">
    <property type="entry name" value="FAD/NAD-linked_Rdtase_dimer_sf"/>
</dbReference>
<comment type="caution">
    <text evidence="2">The sequence shown here is derived from an EMBL/GenBank/DDBJ whole genome shotgun (WGS) entry which is preliminary data.</text>
</comment>
<dbReference type="Gene3D" id="3.30.390.30">
    <property type="match status" value="1"/>
</dbReference>
<name>A0A4Q0Q3M5_9BRAD</name>
<dbReference type="AlphaFoldDB" id="A0A4Q0Q3M5"/>
<dbReference type="EMBL" id="RKMK01000108">
    <property type="protein sequence ID" value="RXG83622.1"/>
    <property type="molecule type" value="Genomic_DNA"/>
</dbReference>
<feature type="domain" description="Reductase C-terminal" evidence="1">
    <location>
        <begin position="2"/>
        <end position="50"/>
    </location>
</feature>
<reference evidence="2 3" key="1">
    <citation type="submission" date="2018-11" db="EMBL/GenBank/DDBJ databases">
        <title>Bradyrhizobium sp. nov., isolated from effective nodules of peanut in China.</title>
        <authorList>
            <person name="Li Y."/>
        </authorList>
    </citation>
    <scope>NUCLEOTIDE SEQUENCE [LARGE SCALE GENOMIC DNA]</scope>
    <source>
        <strain evidence="2 3">CCBAU 51770</strain>
    </source>
</reference>
<dbReference type="Pfam" id="PF14759">
    <property type="entry name" value="Reductase_C"/>
    <property type="match status" value="1"/>
</dbReference>
<dbReference type="Proteomes" id="UP000290174">
    <property type="component" value="Unassembled WGS sequence"/>
</dbReference>